<reference evidence="4 5" key="1">
    <citation type="journal article" date="2018" name="New Phytol.">
        <title>Phylogenomics of Endogonaceae and evolution of mycorrhizas within Mucoromycota.</title>
        <authorList>
            <person name="Chang Y."/>
            <person name="Desiro A."/>
            <person name="Na H."/>
            <person name="Sandor L."/>
            <person name="Lipzen A."/>
            <person name="Clum A."/>
            <person name="Barry K."/>
            <person name="Grigoriev I.V."/>
            <person name="Martin F.M."/>
            <person name="Stajich J.E."/>
            <person name="Smith M.E."/>
            <person name="Bonito G."/>
            <person name="Spatafora J.W."/>
        </authorList>
    </citation>
    <scope>NUCLEOTIDE SEQUENCE [LARGE SCALE GENOMIC DNA]</scope>
    <source>
        <strain evidence="4 5">GMNB39</strain>
    </source>
</reference>
<dbReference type="GO" id="GO:0070402">
    <property type="term" value="F:NADPH binding"/>
    <property type="evidence" value="ECO:0007669"/>
    <property type="project" value="TreeGrafter"/>
</dbReference>
<dbReference type="InterPro" id="IPR013154">
    <property type="entry name" value="ADH-like_N"/>
</dbReference>
<dbReference type="Pfam" id="PF08240">
    <property type="entry name" value="ADH_N"/>
    <property type="match status" value="1"/>
</dbReference>
<accession>A0A433DBN9</accession>
<dbReference type="PANTHER" id="PTHR48106">
    <property type="entry name" value="QUINONE OXIDOREDUCTASE PIG3-RELATED"/>
    <property type="match status" value="1"/>
</dbReference>
<keyword evidence="2" id="KW-0560">Oxidoreductase</keyword>
<gene>
    <name evidence="4" type="ORF">BC936DRAFT_144804</name>
</gene>
<evidence type="ECO:0000256" key="1">
    <source>
        <dbReference type="ARBA" id="ARBA00022857"/>
    </source>
</evidence>
<dbReference type="OrthoDB" id="2448418at2759"/>
<feature type="domain" description="Enoyl reductase (ER)" evidence="3">
    <location>
        <begin position="13"/>
        <end position="184"/>
    </location>
</feature>
<dbReference type="SUPFAM" id="SSF50129">
    <property type="entry name" value="GroES-like"/>
    <property type="match status" value="1"/>
</dbReference>
<protein>
    <submittedName>
        <fullName evidence="4">Chaperonin 10-like protein</fullName>
    </submittedName>
</protein>
<dbReference type="EMBL" id="RBNI01003552">
    <property type="protein sequence ID" value="RUP48239.1"/>
    <property type="molecule type" value="Genomic_DNA"/>
</dbReference>
<dbReference type="Proteomes" id="UP000268093">
    <property type="component" value="Unassembled WGS sequence"/>
</dbReference>
<evidence type="ECO:0000313" key="4">
    <source>
        <dbReference type="EMBL" id="RUP48239.1"/>
    </source>
</evidence>
<sequence length="188" mass="19961">MATMKAVLVKQPGDASQLYIGETDKPVPQDDQILVKVKYFCLNRMDISQRHGRYPPPPGASQILGVEVSGIVEEAGKNVKDFKVGDKVFGLMGGGGYASYAVINHYLAMHIPDTLTFQQAAAIPEMLDEYLPVTLASCTGLVHGLPSPALRRRPPRGPGRADSCGSVRCRGGGDPVGQTGKGVCLAIV</sequence>
<dbReference type="InterPro" id="IPR011032">
    <property type="entry name" value="GroES-like_sf"/>
</dbReference>
<dbReference type="GO" id="GO:0016651">
    <property type="term" value="F:oxidoreductase activity, acting on NAD(P)H"/>
    <property type="evidence" value="ECO:0007669"/>
    <property type="project" value="TreeGrafter"/>
</dbReference>
<dbReference type="PANTHER" id="PTHR48106:SF18">
    <property type="entry name" value="QUINONE OXIDOREDUCTASE PIG3"/>
    <property type="match status" value="1"/>
</dbReference>
<comment type="caution">
    <text evidence="4">The sequence shown here is derived from an EMBL/GenBank/DDBJ whole genome shotgun (WGS) entry which is preliminary data.</text>
</comment>
<dbReference type="InterPro" id="IPR020843">
    <property type="entry name" value="ER"/>
</dbReference>
<name>A0A433DBN9_9FUNG</name>
<evidence type="ECO:0000313" key="5">
    <source>
        <dbReference type="Proteomes" id="UP000268093"/>
    </source>
</evidence>
<keyword evidence="1" id="KW-0521">NADP</keyword>
<proteinExistence type="predicted"/>
<dbReference type="SMART" id="SM00829">
    <property type="entry name" value="PKS_ER"/>
    <property type="match status" value="1"/>
</dbReference>
<dbReference type="Gene3D" id="3.90.180.10">
    <property type="entry name" value="Medium-chain alcohol dehydrogenases, catalytic domain"/>
    <property type="match status" value="1"/>
</dbReference>
<evidence type="ECO:0000259" key="3">
    <source>
        <dbReference type="SMART" id="SM00829"/>
    </source>
</evidence>
<dbReference type="AlphaFoldDB" id="A0A433DBN9"/>
<evidence type="ECO:0000256" key="2">
    <source>
        <dbReference type="ARBA" id="ARBA00023002"/>
    </source>
</evidence>
<keyword evidence="5" id="KW-1185">Reference proteome</keyword>
<organism evidence="4 5">
    <name type="scientific">Jimgerdemannia flammicorona</name>
    <dbReference type="NCBI Taxonomy" id="994334"/>
    <lineage>
        <taxon>Eukaryota</taxon>
        <taxon>Fungi</taxon>
        <taxon>Fungi incertae sedis</taxon>
        <taxon>Mucoromycota</taxon>
        <taxon>Mucoromycotina</taxon>
        <taxon>Endogonomycetes</taxon>
        <taxon>Endogonales</taxon>
        <taxon>Endogonaceae</taxon>
        <taxon>Jimgerdemannia</taxon>
    </lineage>
</organism>